<protein>
    <recommendedName>
        <fullName evidence="1">DUF6969 domain-containing protein</fullName>
    </recommendedName>
</protein>
<gene>
    <name evidence="2" type="ORF">QQF73_10460</name>
</gene>
<sequence length="223" mass="26118">MEIQPDLSAIADEELENLLDSASRVRECYRVLEKGGLNIVGEILKGQGTFYEMEHYPKGDVFDRDTRCQYYYHAHRPDSPEHGHFHTFLRVPDEVHGEDRTMHLVAISMDAWGYPIGLFTTNRWVTDEKWHTADQVIPHLGEFEIDHASPSWPVNIWITHFIRLYRYHVAGLLEARDQLIQSSGIPLREILENRDFEVLSHCSVDLNAWQDTLVRECRHRNLQ</sequence>
<reference evidence="2 3" key="1">
    <citation type="submission" date="2023-05" db="EMBL/GenBank/DDBJ databases">
        <title>Marinobacter albus sp. nov., a marine bacterium isolated from sand in a coastal intertidal zone of huludao.</title>
        <authorList>
            <person name="Deng T."/>
        </authorList>
    </citation>
    <scope>NUCLEOTIDE SEQUENCE [LARGE SCALE GENOMIC DNA]</scope>
    <source>
        <strain evidence="2 3">M216</strain>
    </source>
</reference>
<dbReference type="Pfam" id="PF22308">
    <property type="entry name" value="DUF6969"/>
    <property type="match status" value="1"/>
</dbReference>
<evidence type="ECO:0000313" key="3">
    <source>
        <dbReference type="Proteomes" id="UP001223547"/>
    </source>
</evidence>
<name>A0ABT7HCE5_9GAMM</name>
<dbReference type="Proteomes" id="UP001223547">
    <property type="component" value="Unassembled WGS sequence"/>
</dbReference>
<evidence type="ECO:0000313" key="2">
    <source>
        <dbReference type="EMBL" id="MDK9558044.1"/>
    </source>
</evidence>
<proteinExistence type="predicted"/>
<accession>A0ABT7HCE5</accession>
<organism evidence="2 3">
    <name type="scientific">Marinobacter albus</name>
    <dbReference type="NCBI Taxonomy" id="3030833"/>
    <lineage>
        <taxon>Bacteria</taxon>
        <taxon>Pseudomonadati</taxon>
        <taxon>Pseudomonadota</taxon>
        <taxon>Gammaproteobacteria</taxon>
        <taxon>Pseudomonadales</taxon>
        <taxon>Marinobacteraceae</taxon>
        <taxon>Marinobacter</taxon>
    </lineage>
</organism>
<feature type="domain" description="DUF6969" evidence="1">
    <location>
        <begin position="21"/>
        <end position="204"/>
    </location>
</feature>
<keyword evidence="3" id="KW-1185">Reference proteome</keyword>
<dbReference type="RefSeq" id="WP_219865528.1">
    <property type="nucleotide sequence ID" value="NZ_JASSQD010000001.1"/>
</dbReference>
<evidence type="ECO:0000259" key="1">
    <source>
        <dbReference type="Pfam" id="PF22308"/>
    </source>
</evidence>
<dbReference type="InterPro" id="IPR054242">
    <property type="entry name" value="DUF6969"/>
</dbReference>
<comment type="caution">
    <text evidence="2">The sequence shown here is derived from an EMBL/GenBank/DDBJ whole genome shotgun (WGS) entry which is preliminary data.</text>
</comment>
<dbReference type="EMBL" id="JASSQD010000001">
    <property type="protein sequence ID" value="MDK9558044.1"/>
    <property type="molecule type" value="Genomic_DNA"/>
</dbReference>